<name>F8N985_9BACT</name>
<dbReference type="HOGENOM" id="CLU_217107_3_0_10"/>
<organism evidence="1 2">
    <name type="scientific">Hallella multisaccharivorax DSM 17128</name>
    <dbReference type="NCBI Taxonomy" id="688246"/>
    <lineage>
        <taxon>Bacteria</taxon>
        <taxon>Pseudomonadati</taxon>
        <taxon>Bacteroidota</taxon>
        <taxon>Bacteroidia</taxon>
        <taxon>Bacteroidales</taxon>
        <taxon>Prevotellaceae</taxon>
        <taxon>Hallella</taxon>
    </lineage>
</organism>
<gene>
    <name evidence="1" type="ORF">Premu_2310</name>
</gene>
<keyword evidence="2" id="KW-1185">Reference proteome</keyword>
<dbReference type="RefSeq" id="WP_007575436.1">
    <property type="nucleotide sequence ID" value="NZ_BPTS01000002.1"/>
</dbReference>
<dbReference type="PROSITE" id="PS51257">
    <property type="entry name" value="PROKAR_LIPOPROTEIN"/>
    <property type="match status" value="1"/>
</dbReference>
<dbReference type="Proteomes" id="UP000002772">
    <property type="component" value="Unassembled WGS sequence"/>
</dbReference>
<evidence type="ECO:0000313" key="1">
    <source>
        <dbReference type="EMBL" id="EGN57694.1"/>
    </source>
</evidence>
<dbReference type="NCBIfam" id="NF033879">
    <property type="entry name" value="smalltalk"/>
    <property type="match status" value="1"/>
</dbReference>
<dbReference type="EMBL" id="GL945017">
    <property type="protein sequence ID" value="EGN57694.1"/>
    <property type="molecule type" value="Genomic_DNA"/>
</dbReference>
<dbReference type="Pfam" id="PF20096">
    <property type="entry name" value="DUF6486"/>
    <property type="match status" value="1"/>
</dbReference>
<dbReference type="AlphaFoldDB" id="F8N985"/>
<evidence type="ECO:0000313" key="2">
    <source>
        <dbReference type="Proteomes" id="UP000002772"/>
    </source>
</evidence>
<protein>
    <submittedName>
        <fullName evidence="1">Putative lipoprotein</fullName>
    </submittedName>
</protein>
<dbReference type="InterPro" id="IPR045505">
    <property type="entry name" value="DUF6486"/>
</dbReference>
<sequence length="31" mass="3382">MKKETWKMIINMLISILTAVATTLGLTSCGL</sequence>
<proteinExistence type="predicted"/>
<keyword evidence="1" id="KW-0449">Lipoprotein</keyword>
<accession>F8N985</accession>
<reference evidence="2" key="1">
    <citation type="journal article" date="2011" name="Stand. Genomic Sci.">
        <title>Non-contiguous finished genome sequence of the opportunistic oral pathogen Prevotella multisaccharivorax type strain (PPPA20).</title>
        <authorList>
            <person name="Pati A."/>
            <person name="Gronow S."/>
            <person name="Lu M."/>
            <person name="Lapidus A."/>
            <person name="Nolan M."/>
            <person name="Lucas S."/>
            <person name="Hammon N."/>
            <person name="Deshpande S."/>
            <person name="Cheng J.F."/>
            <person name="Tapia R."/>
            <person name="Han C."/>
            <person name="Goodwin L."/>
            <person name="Pitluck S."/>
            <person name="Liolios K."/>
            <person name="Pagani I."/>
            <person name="Mavromatis K."/>
            <person name="Mikhailova N."/>
            <person name="Huntemann M."/>
            <person name="Chen A."/>
            <person name="Palaniappan K."/>
            <person name="Land M."/>
            <person name="Hauser L."/>
            <person name="Detter J.C."/>
            <person name="Brambilla E.M."/>
            <person name="Rohde M."/>
            <person name="Goker M."/>
            <person name="Woyke T."/>
            <person name="Bristow J."/>
            <person name="Eisen J.A."/>
            <person name="Markowitz V."/>
            <person name="Hugenholtz P."/>
            <person name="Kyrpides N.C."/>
            <person name="Klenk H.P."/>
            <person name="Ivanova N."/>
        </authorList>
    </citation>
    <scope>NUCLEOTIDE SEQUENCE [LARGE SCALE GENOMIC DNA]</scope>
    <source>
        <strain evidence="2">DSM 17128</strain>
    </source>
</reference>